<keyword evidence="9" id="KW-1185">Reference proteome</keyword>
<reference evidence="8 9" key="1">
    <citation type="submission" date="2018-08" db="EMBL/GenBank/DDBJ databases">
        <title>Genomic investigation of the strawberry pathogen Phytophthora fragariae indicates pathogenicity is determined by transcriptional variation in three key races.</title>
        <authorList>
            <person name="Adams T.M."/>
            <person name="Armitage A.D."/>
            <person name="Sobczyk M.K."/>
            <person name="Bates H.J."/>
            <person name="Dunwell J.M."/>
            <person name="Nellist C.F."/>
            <person name="Harrison R.J."/>
        </authorList>
    </citation>
    <scope>NUCLEOTIDE SEQUENCE [LARGE SCALE GENOMIC DNA]</scope>
    <source>
        <strain evidence="6 10">A4</strain>
        <strain evidence="5 12">BC-23</strain>
        <strain evidence="4 9">NOV-27</strain>
        <strain evidence="3 11">NOV-5</strain>
        <strain evidence="7 13">NOV-77</strain>
        <strain evidence="1 8">NOV-9</strain>
        <strain evidence="2 14">ONT-3</strain>
    </source>
</reference>
<evidence type="ECO:0000313" key="1">
    <source>
        <dbReference type="EMBL" id="KAE8920222.1"/>
    </source>
</evidence>
<dbReference type="EMBL" id="QXFX01004448">
    <property type="protein sequence ID" value="KAE9064026.1"/>
    <property type="molecule type" value="Genomic_DNA"/>
</dbReference>
<dbReference type="Proteomes" id="UP000433483">
    <property type="component" value="Unassembled WGS sequence"/>
</dbReference>
<dbReference type="AlphaFoldDB" id="A0A6A3DET0"/>
<evidence type="ECO:0000313" key="8">
    <source>
        <dbReference type="Proteomes" id="UP000429523"/>
    </source>
</evidence>
<gene>
    <name evidence="6" type="ORF">PF001_g30575</name>
    <name evidence="5" type="ORF">PF004_g28105</name>
    <name evidence="4" type="ORF">PF005_g29011</name>
    <name evidence="3" type="ORF">PF006_g30507</name>
    <name evidence="7" type="ORF">PF008_g30407</name>
    <name evidence="1" type="ORF">PF009_g29480</name>
    <name evidence="2" type="ORF">PF010_g28776</name>
</gene>
<evidence type="ECO:0000313" key="13">
    <source>
        <dbReference type="Proteomes" id="UP000486351"/>
    </source>
</evidence>
<comment type="caution">
    <text evidence="1">The sequence shown here is derived from an EMBL/GenBank/DDBJ whole genome shotgun (WGS) entry which is preliminary data.</text>
</comment>
<dbReference type="Proteomes" id="UP000437068">
    <property type="component" value="Unassembled WGS sequence"/>
</dbReference>
<dbReference type="EMBL" id="QXGC01004374">
    <property type="protein sequence ID" value="KAE9169701.1"/>
    <property type="molecule type" value="Genomic_DNA"/>
</dbReference>
<evidence type="ECO:0000313" key="11">
    <source>
        <dbReference type="Proteomes" id="UP000440732"/>
    </source>
</evidence>
<organism evidence="1 8">
    <name type="scientific">Phytophthora fragariae</name>
    <dbReference type="NCBI Taxonomy" id="53985"/>
    <lineage>
        <taxon>Eukaryota</taxon>
        <taxon>Sar</taxon>
        <taxon>Stramenopiles</taxon>
        <taxon>Oomycota</taxon>
        <taxon>Peronosporomycetes</taxon>
        <taxon>Peronosporales</taxon>
        <taxon>Peronosporaceae</taxon>
        <taxon>Phytophthora</taxon>
    </lineage>
</organism>
<dbReference type="EMBL" id="QXGB01004268">
    <property type="protein sequence ID" value="KAE9166895.1"/>
    <property type="molecule type" value="Genomic_DNA"/>
</dbReference>
<evidence type="ECO:0000313" key="6">
    <source>
        <dbReference type="EMBL" id="KAE9266202.1"/>
    </source>
</evidence>
<evidence type="ECO:0000313" key="7">
    <source>
        <dbReference type="EMBL" id="KAE9271223.1"/>
    </source>
</evidence>
<dbReference type="Proteomes" id="UP000488956">
    <property type="component" value="Unassembled WGS sequence"/>
</dbReference>
<dbReference type="EMBL" id="QXGA01005890">
    <property type="protein sequence ID" value="KAE9065250.1"/>
    <property type="molecule type" value="Genomic_DNA"/>
</dbReference>
<evidence type="ECO:0000313" key="4">
    <source>
        <dbReference type="EMBL" id="KAE9166895.1"/>
    </source>
</evidence>
<dbReference type="EMBL" id="QXFY01005704">
    <property type="protein sequence ID" value="KAE9271223.1"/>
    <property type="molecule type" value="Genomic_DNA"/>
</dbReference>
<protein>
    <submittedName>
        <fullName evidence="1">Uncharacterized protein</fullName>
    </submittedName>
</protein>
<sequence>MFTQYAAVAAASAHICLGSPKCSSKHLILSVIVRIIRSATPFCSGVCFTVSEHSIP</sequence>
<name>A0A6A3DET0_9STRA</name>
<evidence type="ECO:0000313" key="3">
    <source>
        <dbReference type="EMBL" id="KAE9065250.1"/>
    </source>
</evidence>
<dbReference type="OrthoDB" id="130735at2759"/>
<evidence type="ECO:0000313" key="9">
    <source>
        <dbReference type="Proteomes" id="UP000433483"/>
    </source>
</evidence>
<dbReference type="Proteomes" id="UP000476176">
    <property type="component" value="Unassembled WGS sequence"/>
</dbReference>
<dbReference type="EMBL" id="QXGE01005967">
    <property type="protein sequence ID" value="KAE9266202.1"/>
    <property type="molecule type" value="Genomic_DNA"/>
</dbReference>
<proteinExistence type="predicted"/>
<dbReference type="Proteomes" id="UP000429523">
    <property type="component" value="Unassembled WGS sequence"/>
</dbReference>
<evidence type="ECO:0000313" key="14">
    <source>
        <dbReference type="Proteomes" id="UP000488956"/>
    </source>
</evidence>
<dbReference type="Proteomes" id="UP000486351">
    <property type="component" value="Unassembled WGS sequence"/>
</dbReference>
<dbReference type="Proteomes" id="UP000440732">
    <property type="component" value="Unassembled WGS sequence"/>
</dbReference>
<evidence type="ECO:0000313" key="2">
    <source>
        <dbReference type="EMBL" id="KAE9064026.1"/>
    </source>
</evidence>
<evidence type="ECO:0000313" key="10">
    <source>
        <dbReference type="Proteomes" id="UP000437068"/>
    </source>
</evidence>
<evidence type="ECO:0000313" key="12">
    <source>
        <dbReference type="Proteomes" id="UP000476176"/>
    </source>
</evidence>
<dbReference type="EMBL" id="QXGF01004150">
    <property type="protein sequence ID" value="KAE8920222.1"/>
    <property type="molecule type" value="Genomic_DNA"/>
</dbReference>
<evidence type="ECO:0000313" key="5">
    <source>
        <dbReference type="EMBL" id="KAE9169701.1"/>
    </source>
</evidence>
<accession>A0A6A3DET0</accession>